<dbReference type="PANTHER" id="PTHR30547:SF0">
    <property type="entry name" value="BLR8175 PROTEIN"/>
    <property type="match status" value="1"/>
</dbReference>
<proteinExistence type="predicted"/>
<organism evidence="2 3">
    <name type="scientific">Anaerotruncus colihominis</name>
    <dbReference type="NCBI Taxonomy" id="169435"/>
    <lineage>
        <taxon>Bacteria</taxon>
        <taxon>Bacillati</taxon>
        <taxon>Bacillota</taxon>
        <taxon>Clostridia</taxon>
        <taxon>Eubacteriales</taxon>
        <taxon>Oscillospiraceae</taxon>
        <taxon>Anaerotruncus</taxon>
    </lineage>
</organism>
<evidence type="ECO:0000313" key="3">
    <source>
        <dbReference type="Proteomes" id="UP000462501"/>
    </source>
</evidence>
<sequence>MNIRKEIDYSAMYTALDNLMEQEQPQMDLYSGIGRIVYDRAEKGAAVAAAEYLRAKYPDASGFSPRNLRRMREFYRAYENSLALLGEAMRISWTQNVVLLESGLTLEEMGWYIRAVHRCGWTKKQLIDAISAKEHIFSLDCPLSSCYTEEENETMENEVHDQNTVYLPRQHLPQPNGGVYYERPGEEGRAGKRISHRIRRCQPGGVGQPRLSTGQTEAGRAWDQLYRQDGPTAAKPRLREVRPAHWDGSPEPARYANDLRRGLCGQDAPPAGLYRLPWRCSRPVVHRRFRNNLAGCGGWMPGAA</sequence>
<evidence type="ECO:0000259" key="1">
    <source>
        <dbReference type="Pfam" id="PF17761"/>
    </source>
</evidence>
<dbReference type="InterPro" id="IPR041527">
    <property type="entry name" value="YhcG_N"/>
</dbReference>
<dbReference type="Proteomes" id="UP000462501">
    <property type="component" value="Unassembled WGS sequence"/>
</dbReference>
<feature type="domain" description="YhcG N-terminal" evidence="1">
    <location>
        <begin position="27"/>
        <end position="133"/>
    </location>
</feature>
<name>A0A845T073_9FIRM</name>
<accession>A0A845T073</accession>
<comment type="caution">
    <text evidence="2">The sequence shown here is derived from an EMBL/GenBank/DDBJ whole genome shotgun (WGS) entry which is preliminary data.</text>
</comment>
<evidence type="ECO:0000313" key="2">
    <source>
        <dbReference type="EMBL" id="NDO40254.1"/>
    </source>
</evidence>
<dbReference type="Pfam" id="PF17761">
    <property type="entry name" value="DUF1016_N"/>
    <property type="match status" value="1"/>
</dbReference>
<dbReference type="PANTHER" id="PTHR30547">
    <property type="entry name" value="UNCHARACTERIZED PROTEIN YHCG-RELATED"/>
    <property type="match status" value="1"/>
</dbReference>
<reference evidence="2 3" key="1">
    <citation type="submission" date="2019-06" db="EMBL/GenBank/DDBJ databases">
        <title>Draft genome sequences of 15 bacterial species constituting the stable defined intestinal microbiota of the GM15 gnotobiotic mouse model.</title>
        <authorList>
            <person name="Elie C."/>
            <person name="Mathieu A."/>
            <person name="Saliou A."/>
            <person name="Darnaud M."/>
            <person name="Leulier F."/>
            <person name="Tamellini A."/>
        </authorList>
    </citation>
    <scope>NUCLEOTIDE SEQUENCE [LARGE SCALE GENOMIC DNA]</scope>
    <source>
        <strain evidence="2 3">JM4-15</strain>
    </source>
</reference>
<dbReference type="InterPro" id="IPR053148">
    <property type="entry name" value="PD-DEXK-like_domain"/>
</dbReference>
<protein>
    <submittedName>
        <fullName evidence="2">DUF1016 domain-containing protein</fullName>
    </submittedName>
</protein>
<dbReference type="EMBL" id="VIQT01000019">
    <property type="protein sequence ID" value="NDO40254.1"/>
    <property type="molecule type" value="Genomic_DNA"/>
</dbReference>
<dbReference type="AlphaFoldDB" id="A0A845T073"/>
<gene>
    <name evidence="2" type="ORF">FMM72_13630</name>
</gene>